<feature type="region of interest" description="Disordered" evidence="1">
    <location>
        <begin position="240"/>
        <end position="272"/>
    </location>
</feature>
<dbReference type="EMBL" id="JAIWYP010000003">
    <property type="protein sequence ID" value="KAH3854583.1"/>
    <property type="molecule type" value="Genomic_DNA"/>
</dbReference>
<feature type="compositionally biased region" description="Acidic residues" evidence="1">
    <location>
        <begin position="260"/>
        <end position="271"/>
    </location>
</feature>
<dbReference type="AlphaFoldDB" id="A0A9D4LB58"/>
<organism evidence="2 3">
    <name type="scientific">Dreissena polymorpha</name>
    <name type="common">Zebra mussel</name>
    <name type="synonym">Mytilus polymorpha</name>
    <dbReference type="NCBI Taxonomy" id="45954"/>
    <lineage>
        <taxon>Eukaryota</taxon>
        <taxon>Metazoa</taxon>
        <taxon>Spiralia</taxon>
        <taxon>Lophotrochozoa</taxon>
        <taxon>Mollusca</taxon>
        <taxon>Bivalvia</taxon>
        <taxon>Autobranchia</taxon>
        <taxon>Heteroconchia</taxon>
        <taxon>Euheterodonta</taxon>
        <taxon>Imparidentia</taxon>
        <taxon>Neoheterodontei</taxon>
        <taxon>Myida</taxon>
        <taxon>Dreissenoidea</taxon>
        <taxon>Dreissenidae</taxon>
        <taxon>Dreissena</taxon>
    </lineage>
</organism>
<dbReference type="Proteomes" id="UP000828390">
    <property type="component" value="Unassembled WGS sequence"/>
</dbReference>
<feature type="compositionally biased region" description="Basic and acidic residues" evidence="1">
    <location>
        <begin position="153"/>
        <end position="162"/>
    </location>
</feature>
<comment type="caution">
    <text evidence="2">The sequence shown here is derived from an EMBL/GenBank/DDBJ whole genome shotgun (WGS) entry which is preliminary data.</text>
</comment>
<feature type="region of interest" description="Disordered" evidence="1">
    <location>
        <begin position="436"/>
        <end position="455"/>
    </location>
</feature>
<sequence length="673" mass="74024">MIFSKFLLFTECPGPRHKQDRHNCSFMLCWKLYLSDINQWRIQLSGNHVPVDSGIEWRPPTGDPERLDEDTRDIILLAAKSRAADIYQVISRRYRDSAARIIPSSVRIKRFLMNKQKRGHHVNIPSLSETNGNTSNKESEQSRENLSKGGHFVNEESNDRPSIEAPPVLSLETQNESCNNPPSVASDDHFSTYSDPPSVPYSDYTDPPSVSYTEPPSVCFTEPPSVGYSIYSVDSNEPLSVGSYEYDSPSVESSYQHDDGDYDQLDNEDQDSGISQSYQLSQLSQSSSHHIDNQNMVSNIDTRNLVQLGLPHVNTMDRLVDSYRISFTSSDDNNLDMLTSSNSFNQPTSSCMSHMDPVTSAFTTPSTTISSNLPTLGNKYADSLQSQNASNVDPLSLSFNEPSSVMISDALSVIDHDLQDHFIDSIDADLKVTQHSDSSSHFNSHSVDTASSHAKHLPSQRLVNAVMNSATVNSSRKTISQALPGPLSSLRPAYSQANISNTSEVSSNNYSSFQGTSFQSINSGRDISLQFTAVPIQARTFQSVMRDTNIIKNIDLGNSNLAATSTFAQPTCLSQGVPVNRQQNQHISLNHADFNLPSKMADMTDPIRASSLMPVSVSHGAPSIDATGSQLQMMDTPNPGVKGVPAMGLDEDGQPCYGYFVCTKKTKSNNIRK</sequence>
<feature type="compositionally biased region" description="Basic and acidic residues" evidence="1">
    <location>
        <begin position="137"/>
        <end position="146"/>
    </location>
</feature>
<feature type="region of interest" description="Disordered" evidence="1">
    <location>
        <begin position="117"/>
        <end position="216"/>
    </location>
</feature>
<accession>A0A9D4LB58</accession>
<feature type="compositionally biased region" description="Polar residues" evidence="1">
    <location>
        <begin position="125"/>
        <end position="136"/>
    </location>
</feature>
<evidence type="ECO:0000256" key="1">
    <source>
        <dbReference type="SAM" id="MobiDB-lite"/>
    </source>
</evidence>
<feature type="compositionally biased region" description="Low complexity" evidence="1">
    <location>
        <begin position="436"/>
        <end position="446"/>
    </location>
</feature>
<proteinExistence type="predicted"/>
<keyword evidence="3" id="KW-1185">Reference proteome</keyword>
<evidence type="ECO:0000313" key="2">
    <source>
        <dbReference type="EMBL" id="KAH3854583.1"/>
    </source>
</evidence>
<name>A0A9D4LB58_DREPO</name>
<reference evidence="2" key="1">
    <citation type="journal article" date="2019" name="bioRxiv">
        <title>The Genome of the Zebra Mussel, Dreissena polymorpha: A Resource for Invasive Species Research.</title>
        <authorList>
            <person name="McCartney M.A."/>
            <person name="Auch B."/>
            <person name="Kono T."/>
            <person name="Mallez S."/>
            <person name="Zhang Y."/>
            <person name="Obille A."/>
            <person name="Becker A."/>
            <person name="Abrahante J.E."/>
            <person name="Garbe J."/>
            <person name="Badalamenti J.P."/>
            <person name="Herman A."/>
            <person name="Mangelson H."/>
            <person name="Liachko I."/>
            <person name="Sullivan S."/>
            <person name="Sone E.D."/>
            <person name="Koren S."/>
            <person name="Silverstein K.A.T."/>
            <person name="Beckman K.B."/>
            <person name="Gohl D.M."/>
        </authorList>
    </citation>
    <scope>NUCLEOTIDE SEQUENCE</scope>
    <source>
        <strain evidence="2">Duluth1</strain>
        <tissue evidence="2">Whole animal</tissue>
    </source>
</reference>
<reference evidence="2" key="2">
    <citation type="submission" date="2020-11" db="EMBL/GenBank/DDBJ databases">
        <authorList>
            <person name="McCartney M.A."/>
            <person name="Auch B."/>
            <person name="Kono T."/>
            <person name="Mallez S."/>
            <person name="Becker A."/>
            <person name="Gohl D.M."/>
            <person name="Silverstein K.A.T."/>
            <person name="Koren S."/>
            <person name="Bechman K.B."/>
            <person name="Herman A."/>
            <person name="Abrahante J.E."/>
            <person name="Garbe J."/>
        </authorList>
    </citation>
    <scope>NUCLEOTIDE SEQUENCE</scope>
    <source>
        <strain evidence="2">Duluth1</strain>
        <tissue evidence="2">Whole animal</tissue>
    </source>
</reference>
<evidence type="ECO:0000313" key="3">
    <source>
        <dbReference type="Proteomes" id="UP000828390"/>
    </source>
</evidence>
<protein>
    <submittedName>
        <fullName evidence="2">Uncharacterized protein</fullName>
    </submittedName>
</protein>
<feature type="compositionally biased region" description="Polar residues" evidence="1">
    <location>
        <begin position="171"/>
        <end position="183"/>
    </location>
</feature>
<gene>
    <name evidence="2" type="ORF">DPMN_097128</name>
</gene>